<proteinExistence type="predicted"/>
<feature type="transmembrane region" description="Helical" evidence="7">
    <location>
        <begin position="152"/>
        <end position="182"/>
    </location>
</feature>
<feature type="transmembrane region" description="Helical" evidence="7">
    <location>
        <begin position="83"/>
        <end position="109"/>
    </location>
</feature>
<dbReference type="InterPro" id="IPR036259">
    <property type="entry name" value="MFS_trans_sf"/>
</dbReference>
<keyword evidence="5 7" id="KW-0472">Membrane</keyword>
<dbReference type="Gene3D" id="1.20.1720.10">
    <property type="entry name" value="Multidrug resistance protein D"/>
    <property type="match status" value="1"/>
</dbReference>
<evidence type="ECO:0000256" key="6">
    <source>
        <dbReference type="SAM" id="MobiDB-lite"/>
    </source>
</evidence>
<protein>
    <recommendedName>
        <fullName evidence="8">Major facilitator superfamily (MFS) profile domain-containing protein</fullName>
    </recommendedName>
</protein>
<reference evidence="9" key="1">
    <citation type="journal article" date="2020" name="Fungal Divers.">
        <title>Resolving the Mortierellaceae phylogeny through synthesis of multi-gene phylogenetics and phylogenomics.</title>
        <authorList>
            <person name="Vandepol N."/>
            <person name="Liber J."/>
            <person name="Desiro A."/>
            <person name="Na H."/>
            <person name="Kennedy M."/>
            <person name="Barry K."/>
            <person name="Grigoriev I.V."/>
            <person name="Miller A.N."/>
            <person name="O'Donnell K."/>
            <person name="Stajich J.E."/>
            <person name="Bonito G."/>
        </authorList>
    </citation>
    <scope>NUCLEOTIDE SEQUENCE</scope>
    <source>
        <strain evidence="9">NRRL 2769</strain>
    </source>
</reference>
<dbReference type="PANTHER" id="PTHR23501:SF191">
    <property type="entry name" value="VACUOLAR BASIC AMINO ACID TRANSPORTER 4"/>
    <property type="match status" value="1"/>
</dbReference>
<sequence length="192" mass="20651">MDSKGKAPSINSRSDNDTVVIDTEKSQYNQPSQKEEYDEGKMEEIIVDENKLEIDESDVSSNKGHGNIDPGSDAHVTLPFKELMVVFVGLMLGIFLSSLDQTIVSVITTKIANEFQGLTEIPWIGTSYLLTSTTFQPLYGKASDIFGRKATFLFAVGIFLIGSALCGAAQSMIMIIVARGIAGIGAGGIMSM</sequence>
<evidence type="ECO:0000256" key="2">
    <source>
        <dbReference type="ARBA" id="ARBA00022448"/>
    </source>
</evidence>
<dbReference type="AlphaFoldDB" id="A0A9P6MV36"/>
<feature type="non-terminal residue" evidence="9">
    <location>
        <position position="192"/>
    </location>
</feature>
<evidence type="ECO:0000313" key="9">
    <source>
        <dbReference type="EMBL" id="KAG0014516.1"/>
    </source>
</evidence>
<dbReference type="InterPro" id="IPR020846">
    <property type="entry name" value="MFS_dom"/>
</dbReference>
<comment type="subcellular location">
    <subcellularLocation>
        <location evidence="1">Endomembrane system</location>
        <topology evidence="1">Multi-pass membrane protein</topology>
    </subcellularLocation>
</comment>
<keyword evidence="10" id="KW-1185">Reference proteome</keyword>
<dbReference type="PANTHER" id="PTHR23501">
    <property type="entry name" value="MAJOR FACILITATOR SUPERFAMILY"/>
    <property type="match status" value="1"/>
</dbReference>
<organism evidence="9 10">
    <name type="scientific">Entomortierella chlamydospora</name>
    <dbReference type="NCBI Taxonomy" id="101097"/>
    <lineage>
        <taxon>Eukaryota</taxon>
        <taxon>Fungi</taxon>
        <taxon>Fungi incertae sedis</taxon>
        <taxon>Mucoromycota</taxon>
        <taxon>Mortierellomycotina</taxon>
        <taxon>Mortierellomycetes</taxon>
        <taxon>Mortierellales</taxon>
        <taxon>Mortierellaceae</taxon>
        <taxon>Entomortierella</taxon>
    </lineage>
</organism>
<comment type="caution">
    <text evidence="9">The sequence shown here is derived from an EMBL/GenBank/DDBJ whole genome shotgun (WGS) entry which is preliminary data.</text>
</comment>
<keyword evidence="2" id="KW-0813">Transport</keyword>
<evidence type="ECO:0000256" key="3">
    <source>
        <dbReference type="ARBA" id="ARBA00022692"/>
    </source>
</evidence>
<accession>A0A9P6MV36</accession>
<evidence type="ECO:0000256" key="5">
    <source>
        <dbReference type="ARBA" id="ARBA00023136"/>
    </source>
</evidence>
<dbReference type="PROSITE" id="PS50850">
    <property type="entry name" value="MFS"/>
    <property type="match status" value="1"/>
</dbReference>
<keyword evidence="4 7" id="KW-1133">Transmembrane helix</keyword>
<dbReference type="Proteomes" id="UP000703661">
    <property type="component" value="Unassembled WGS sequence"/>
</dbReference>
<evidence type="ECO:0000256" key="1">
    <source>
        <dbReference type="ARBA" id="ARBA00004127"/>
    </source>
</evidence>
<name>A0A9P6MV36_9FUNG</name>
<dbReference type="InterPro" id="IPR011701">
    <property type="entry name" value="MFS"/>
</dbReference>
<dbReference type="SUPFAM" id="SSF103473">
    <property type="entry name" value="MFS general substrate transporter"/>
    <property type="match status" value="1"/>
</dbReference>
<dbReference type="GO" id="GO:0022857">
    <property type="term" value="F:transmembrane transporter activity"/>
    <property type="evidence" value="ECO:0007669"/>
    <property type="project" value="InterPro"/>
</dbReference>
<evidence type="ECO:0000256" key="4">
    <source>
        <dbReference type="ARBA" id="ARBA00022989"/>
    </source>
</evidence>
<keyword evidence="3 7" id="KW-0812">Transmembrane</keyword>
<dbReference type="EMBL" id="JAAAID010000719">
    <property type="protein sequence ID" value="KAG0014516.1"/>
    <property type="molecule type" value="Genomic_DNA"/>
</dbReference>
<dbReference type="GO" id="GO:0012505">
    <property type="term" value="C:endomembrane system"/>
    <property type="evidence" value="ECO:0007669"/>
    <property type="project" value="UniProtKB-SubCell"/>
</dbReference>
<dbReference type="Pfam" id="PF07690">
    <property type="entry name" value="MFS_1"/>
    <property type="match status" value="1"/>
</dbReference>
<evidence type="ECO:0000259" key="8">
    <source>
        <dbReference type="PROSITE" id="PS50850"/>
    </source>
</evidence>
<evidence type="ECO:0000313" key="10">
    <source>
        <dbReference type="Proteomes" id="UP000703661"/>
    </source>
</evidence>
<feature type="domain" description="Major facilitator superfamily (MFS) profile" evidence="8">
    <location>
        <begin position="86"/>
        <end position="192"/>
    </location>
</feature>
<feature type="region of interest" description="Disordered" evidence="6">
    <location>
        <begin position="1"/>
        <end position="41"/>
    </location>
</feature>
<dbReference type="GO" id="GO:0005886">
    <property type="term" value="C:plasma membrane"/>
    <property type="evidence" value="ECO:0007669"/>
    <property type="project" value="TreeGrafter"/>
</dbReference>
<evidence type="ECO:0000256" key="7">
    <source>
        <dbReference type="SAM" id="Phobius"/>
    </source>
</evidence>
<gene>
    <name evidence="9" type="ORF">BGZ80_010395</name>
</gene>